<dbReference type="PATRIC" id="fig|1301098.3.peg.4488"/>
<dbReference type="PANTHER" id="PTHR42942">
    <property type="entry name" value="6-O-METHYLGUANINE DNA METHYLTRANSFERASE"/>
    <property type="match status" value="1"/>
</dbReference>
<proteinExistence type="predicted"/>
<accession>A0A024HL94</accession>
<dbReference type="EMBL" id="HG322950">
    <property type="protein sequence ID" value="CDF85825.1"/>
    <property type="molecule type" value="Genomic_DNA"/>
</dbReference>
<dbReference type="GO" id="GO:0003824">
    <property type="term" value="F:catalytic activity"/>
    <property type="evidence" value="ECO:0007669"/>
    <property type="project" value="InterPro"/>
</dbReference>
<name>A0A024HL94_PSEKB</name>
<dbReference type="Pfam" id="PF01035">
    <property type="entry name" value="DNA_binding_1"/>
    <property type="match status" value="1"/>
</dbReference>
<evidence type="ECO:0000313" key="3">
    <source>
        <dbReference type="EMBL" id="CDF85825.1"/>
    </source>
</evidence>
<dbReference type="CDD" id="cd06445">
    <property type="entry name" value="ATase"/>
    <property type="match status" value="1"/>
</dbReference>
<dbReference type="eggNOG" id="COG3695">
    <property type="taxonomic scope" value="Bacteria"/>
</dbReference>
<dbReference type="HOGENOM" id="CLU_000445_52_5_6"/>
<dbReference type="InterPro" id="IPR014048">
    <property type="entry name" value="MethylDNA_cys_MeTrfase_DNA-bd"/>
</dbReference>
<evidence type="ECO:0000313" key="4">
    <source>
        <dbReference type="Proteomes" id="UP000025241"/>
    </source>
</evidence>
<dbReference type="Gene3D" id="1.10.10.10">
    <property type="entry name" value="Winged helix-like DNA-binding domain superfamily/Winged helix DNA-binding domain"/>
    <property type="match status" value="1"/>
</dbReference>
<reference evidence="3 4" key="2">
    <citation type="submission" date="2014-05" db="EMBL/GenBank/DDBJ databases">
        <title>Genome sequence of the 3-chlorobenzoate degrading bacterium Pseudomonas knackmussii B13 shows multiple evidence for horizontal gene transfer.</title>
        <authorList>
            <person name="Miyazaki R."/>
            <person name="Bertelli C."/>
            <person name="Falquet L."/>
            <person name="Robinson-Rechavi M."/>
            <person name="Gharib W."/>
            <person name="Roy S."/>
            <person name="Van der Meer J.R."/>
        </authorList>
    </citation>
    <scope>NUCLEOTIDE SEQUENCE [LARGE SCALE GENOMIC DNA]</scope>
    <source>
        <strain evidence="3 4">B13</strain>
    </source>
</reference>
<protein>
    <recommendedName>
        <fullName evidence="2">Methylated-DNA-[protein]-cysteine S-methyltransferase DNA binding domain-containing protein</fullName>
    </recommendedName>
</protein>
<dbReference type="KEGG" id="pkc:PKB_4501"/>
<dbReference type="InterPro" id="IPR052520">
    <property type="entry name" value="ATL_DNA_repair"/>
</dbReference>
<feature type="domain" description="Methylated-DNA-[protein]-cysteine S-methyltransferase DNA binding" evidence="2">
    <location>
        <begin position="39"/>
        <end position="118"/>
    </location>
</feature>
<keyword evidence="4" id="KW-1185">Reference proteome</keyword>
<dbReference type="STRING" id="1301098.PKB_4501"/>
<dbReference type="AlphaFoldDB" id="A0A024HL94"/>
<evidence type="ECO:0000259" key="2">
    <source>
        <dbReference type="Pfam" id="PF01035"/>
    </source>
</evidence>
<dbReference type="InterPro" id="IPR036217">
    <property type="entry name" value="MethylDNA_cys_MeTrfase_DNAb"/>
</dbReference>
<evidence type="ECO:0000256" key="1">
    <source>
        <dbReference type="ARBA" id="ARBA00022763"/>
    </source>
</evidence>
<dbReference type="Proteomes" id="UP000025241">
    <property type="component" value="Chromosome I"/>
</dbReference>
<organism evidence="3 4">
    <name type="scientific">Pseudomonas knackmussii (strain DSM 6978 / CCUG 54928 / LMG 23759 / B13)</name>
    <dbReference type="NCBI Taxonomy" id="1301098"/>
    <lineage>
        <taxon>Bacteria</taxon>
        <taxon>Pseudomonadati</taxon>
        <taxon>Pseudomonadota</taxon>
        <taxon>Gammaproteobacteria</taxon>
        <taxon>Pseudomonadales</taxon>
        <taxon>Pseudomonadaceae</taxon>
        <taxon>Pseudomonas</taxon>
    </lineage>
</organism>
<dbReference type="GO" id="GO:0006281">
    <property type="term" value="P:DNA repair"/>
    <property type="evidence" value="ECO:0007669"/>
    <property type="project" value="InterPro"/>
</dbReference>
<keyword evidence="1" id="KW-0227">DNA damage</keyword>
<gene>
    <name evidence="3" type="ORF">PKB_4501</name>
</gene>
<reference evidence="3 4" key="1">
    <citation type="submission" date="2013-03" db="EMBL/GenBank/DDBJ databases">
        <authorList>
            <person name="Linke B."/>
        </authorList>
    </citation>
    <scope>NUCLEOTIDE SEQUENCE [LARGE SCALE GENOMIC DNA]</scope>
    <source>
        <strain evidence="3 4">B13</strain>
    </source>
</reference>
<dbReference type="PANTHER" id="PTHR42942:SF1">
    <property type="entry name" value="ALKYLTRANSFERASE-LIKE PROTEIN 1"/>
    <property type="match status" value="1"/>
</dbReference>
<dbReference type="SUPFAM" id="SSF46767">
    <property type="entry name" value="Methylated DNA-protein cysteine methyltransferase, C-terminal domain"/>
    <property type="match status" value="1"/>
</dbReference>
<sequence>MLYGSLASLGISPMSPPKQPSTSQPTADLGLESLQVRREAIYLTLAQVPEGFVISYGELARLAGLGRSARLVGRILSQLPEGSRLPWHRVIAAGGRISLPQGTPGGEEQRARLRAEGVRIHNDRVDIRRHGWLSAGQS</sequence>
<dbReference type="InterPro" id="IPR036388">
    <property type="entry name" value="WH-like_DNA-bd_sf"/>
</dbReference>